<gene>
    <name evidence="1" type="ORF">llap_7179</name>
</gene>
<dbReference type="Proteomes" id="UP000233556">
    <property type="component" value="Unassembled WGS sequence"/>
</dbReference>
<reference evidence="2" key="2">
    <citation type="submission" date="2017-12" db="EMBL/GenBank/DDBJ databases">
        <title>Genome sequence of the Bar-tailed Godwit (Limosa lapponica baueri).</title>
        <authorList>
            <person name="Lima N.C.B."/>
            <person name="Parody-Merino A.M."/>
            <person name="Battley P.F."/>
            <person name="Fidler A.E."/>
            <person name="Prosdocimi F."/>
        </authorList>
    </citation>
    <scope>NUCLEOTIDE SEQUENCE [LARGE SCALE GENOMIC DNA]</scope>
</reference>
<reference evidence="2" key="1">
    <citation type="submission" date="2017-11" db="EMBL/GenBank/DDBJ databases">
        <authorList>
            <person name="Lima N.C."/>
            <person name="Parody-Merino A.M."/>
            <person name="Battley P.F."/>
            <person name="Fidler A.E."/>
            <person name="Prosdocimi F."/>
        </authorList>
    </citation>
    <scope>NUCLEOTIDE SEQUENCE [LARGE SCALE GENOMIC DNA]</scope>
</reference>
<evidence type="ECO:0008006" key="3">
    <source>
        <dbReference type="Google" id="ProtNLM"/>
    </source>
</evidence>
<sequence length="109" mass="12391">MKSNKGKCKVLPLETNNLKHQHMAGHHQAGKQLCPVLVDTKLNESQKCALAAKEANDILRCIRRSVSSRPRDIVLPLISALVARPCLEFWVQFWAPHCKRDVDILERVQ</sequence>
<evidence type="ECO:0000313" key="1">
    <source>
        <dbReference type="EMBL" id="PKU42522.1"/>
    </source>
</evidence>
<dbReference type="PANTHER" id="PTHR33332">
    <property type="entry name" value="REVERSE TRANSCRIPTASE DOMAIN-CONTAINING PROTEIN"/>
    <property type="match status" value="1"/>
</dbReference>
<protein>
    <recommendedName>
        <fullName evidence="3">Rna-directed dna polymerase from mobile element jockey-like</fullName>
    </recommendedName>
</protein>
<organism evidence="1 2">
    <name type="scientific">Limosa lapponica baueri</name>
    <dbReference type="NCBI Taxonomy" id="1758121"/>
    <lineage>
        <taxon>Eukaryota</taxon>
        <taxon>Metazoa</taxon>
        <taxon>Chordata</taxon>
        <taxon>Craniata</taxon>
        <taxon>Vertebrata</taxon>
        <taxon>Euteleostomi</taxon>
        <taxon>Archelosauria</taxon>
        <taxon>Archosauria</taxon>
        <taxon>Dinosauria</taxon>
        <taxon>Saurischia</taxon>
        <taxon>Theropoda</taxon>
        <taxon>Coelurosauria</taxon>
        <taxon>Aves</taxon>
        <taxon>Neognathae</taxon>
        <taxon>Neoaves</taxon>
        <taxon>Charadriiformes</taxon>
        <taxon>Scolopacidae</taxon>
        <taxon>Limosa</taxon>
    </lineage>
</organism>
<accession>A0A2I0U908</accession>
<evidence type="ECO:0000313" key="2">
    <source>
        <dbReference type="Proteomes" id="UP000233556"/>
    </source>
</evidence>
<dbReference type="AlphaFoldDB" id="A0A2I0U908"/>
<keyword evidence="2" id="KW-1185">Reference proteome</keyword>
<dbReference type="OrthoDB" id="7671495at2759"/>
<dbReference type="EMBL" id="KZ505986">
    <property type="protein sequence ID" value="PKU42522.1"/>
    <property type="molecule type" value="Genomic_DNA"/>
</dbReference>
<name>A0A2I0U908_LIMLA</name>
<proteinExistence type="predicted"/>